<organism evidence="2 3">
    <name type="scientific">Oceaniovalibus guishaninsula JLT2003</name>
    <dbReference type="NCBI Taxonomy" id="1231392"/>
    <lineage>
        <taxon>Bacteria</taxon>
        <taxon>Pseudomonadati</taxon>
        <taxon>Pseudomonadota</taxon>
        <taxon>Alphaproteobacteria</taxon>
        <taxon>Rhodobacterales</taxon>
        <taxon>Roseobacteraceae</taxon>
        <taxon>Oceaniovalibus</taxon>
    </lineage>
</organism>
<dbReference type="eggNOG" id="ENOG5032SC7">
    <property type="taxonomic scope" value="Bacteria"/>
</dbReference>
<keyword evidence="1" id="KW-0812">Transmembrane</keyword>
<sequence length="174" mass="18581">MSFLRPEIRAALHRWREALIGAAMVAAGLLLVVTEGGLWRWLGLLLALAGAAILREGVRRSRRLPDGQGPGMVEVDERRITYLSARGGGSISIDALAEVDIVTLDHAAFWALSDREGTALSIPASASGAAQIYDALSPLPGYSPDRALAAARAGRPGRVTIWRHPAAPVPRRLH</sequence>
<reference evidence="2 3" key="1">
    <citation type="journal article" date="2012" name="J. Bacteriol.">
        <title>Draft Genome Sequence of Oceaniovalibus guishaninsula JLT2003T.</title>
        <authorList>
            <person name="Tang K."/>
            <person name="Liu K."/>
            <person name="Jiao N."/>
        </authorList>
    </citation>
    <scope>NUCLEOTIDE SEQUENCE [LARGE SCALE GENOMIC DNA]</scope>
    <source>
        <strain evidence="2 3">JLT2003</strain>
    </source>
</reference>
<feature type="transmembrane region" description="Helical" evidence="1">
    <location>
        <begin position="12"/>
        <end position="32"/>
    </location>
</feature>
<dbReference type="RefSeq" id="WP_007427204.1">
    <property type="nucleotide sequence ID" value="NZ_AMGO01000047.1"/>
</dbReference>
<evidence type="ECO:0000256" key="1">
    <source>
        <dbReference type="SAM" id="Phobius"/>
    </source>
</evidence>
<comment type="caution">
    <text evidence="2">The sequence shown here is derived from an EMBL/GenBank/DDBJ whole genome shotgun (WGS) entry which is preliminary data.</text>
</comment>
<keyword evidence="3" id="KW-1185">Reference proteome</keyword>
<dbReference type="STRING" id="1231392.OCGS_2052"/>
<dbReference type="Proteomes" id="UP000006765">
    <property type="component" value="Unassembled WGS sequence"/>
</dbReference>
<accession>K2H7X0</accession>
<evidence type="ECO:0000313" key="2">
    <source>
        <dbReference type="EMBL" id="EKE43718.1"/>
    </source>
</evidence>
<dbReference type="AlphaFoldDB" id="K2H7X0"/>
<dbReference type="OrthoDB" id="7851333at2"/>
<protein>
    <submittedName>
        <fullName evidence="2">Uncharacterized protein</fullName>
    </submittedName>
</protein>
<keyword evidence="1" id="KW-1133">Transmembrane helix</keyword>
<dbReference type="EMBL" id="AMGO01000047">
    <property type="protein sequence ID" value="EKE43718.1"/>
    <property type="molecule type" value="Genomic_DNA"/>
</dbReference>
<evidence type="ECO:0000313" key="3">
    <source>
        <dbReference type="Proteomes" id="UP000006765"/>
    </source>
</evidence>
<proteinExistence type="predicted"/>
<keyword evidence="1" id="KW-0472">Membrane</keyword>
<gene>
    <name evidence="2" type="ORF">OCGS_2052</name>
</gene>
<name>K2H7X0_9RHOB</name>